<evidence type="ECO:0000256" key="2">
    <source>
        <dbReference type="ARBA" id="ARBA00024867"/>
    </source>
</evidence>
<dbReference type="SUPFAM" id="SSF52172">
    <property type="entry name" value="CheY-like"/>
    <property type="match status" value="1"/>
</dbReference>
<dbReference type="SMART" id="SM00850">
    <property type="entry name" value="LytTR"/>
    <property type="match status" value="1"/>
</dbReference>
<dbReference type="Pfam" id="PF00072">
    <property type="entry name" value="Response_reg"/>
    <property type="match status" value="1"/>
</dbReference>
<dbReference type="RefSeq" id="WP_073112869.1">
    <property type="nucleotide sequence ID" value="NZ_FQZY01000075.1"/>
</dbReference>
<dbReference type="Gene3D" id="3.40.50.2300">
    <property type="match status" value="1"/>
</dbReference>
<evidence type="ECO:0000256" key="1">
    <source>
        <dbReference type="ARBA" id="ARBA00018672"/>
    </source>
</evidence>
<keyword evidence="6" id="KW-1185">Reference proteome</keyword>
<feature type="domain" description="Response regulatory" evidence="4">
    <location>
        <begin position="16"/>
        <end position="140"/>
    </location>
</feature>
<dbReference type="AlphaFoldDB" id="A0A1M6UN29"/>
<dbReference type="STRING" id="1121950.SAMN02745243_03552"/>
<evidence type="ECO:0000313" key="6">
    <source>
        <dbReference type="Proteomes" id="UP000184301"/>
    </source>
</evidence>
<dbReference type="InterPro" id="IPR046947">
    <property type="entry name" value="LytR-like"/>
</dbReference>
<proteinExistence type="predicted"/>
<dbReference type="SMART" id="SM00448">
    <property type="entry name" value="REC"/>
    <property type="match status" value="1"/>
</dbReference>
<reference evidence="5 6" key="1">
    <citation type="submission" date="2016-11" db="EMBL/GenBank/DDBJ databases">
        <authorList>
            <person name="Jaros S."/>
            <person name="Januszkiewicz K."/>
            <person name="Wedrychowicz H."/>
        </authorList>
    </citation>
    <scope>NUCLEOTIDE SEQUENCE [LARGE SCALE GENOMIC DNA]</scope>
    <source>
        <strain evidence="5 6">DSM 15480</strain>
    </source>
</reference>
<dbReference type="Gene3D" id="2.40.50.1020">
    <property type="entry name" value="LytTr DNA-binding domain"/>
    <property type="match status" value="1"/>
</dbReference>
<dbReference type="PROSITE" id="PS50110">
    <property type="entry name" value="RESPONSE_REGULATORY"/>
    <property type="match status" value="1"/>
</dbReference>
<sequence>MAIDKLDRSKLLSCIHIAICDDEDRERKKYKEKIEKIARKHHIDTNIVCYDNARSFLFYMEDMEYLPDVIYMDIHMPELDGMKLSKILREKKTPKKFSGELIFLTCDKEYVWDAFDVNAFHYIVKEVTPIEKFEEIFLRVANRVMEHRKKTLLIRGIGEYRKIEIKQIHYFEVFRRIITVHYGEPEECFEFYSSMNKLEEMVFPFGFLRAQRAFILRVGAIHTLNKSKAILENGAEIPISENYYANIKTAFDNMGKR</sequence>
<feature type="modified residue" description="4-aspartylphosphate" evidence="3">
    <location>
        <position position="73"/>
    </location>
</feature>
<dbReference type="InterPro" id="IPR007492">
    <property type="entry name" value="LytTR_DNA-bd_dom"/>
</dbReference>
<comment type="function">
    <text evidence="2">May play the central regulatory role in sporulation. It may be an element of the effector pathway responsible for the activation of sporulation genes in response to nutritional stress. Spo0A may act in concert with spo0H (a sigma factor) to control the expression of some genes that are critical to the sporulation process.</text>
</comment>
<dbReference type="InterPro" id="IPR001789">
    <property type="entry name" value="Sig_transdc_resp-reg_receiver"/>
</dbReference>
<evidence type="ECO:0000259" key="4">
    <source>
        <dbReference type="PROSITE" id="PS50110"/>
    </source>
</evidence>
<dbReference type="OrthoDB" id="9788600at2"/>
<dbReference type="EMBL" id="FQZY01000075">
    <property type="protein sequence ID" value="SHK70510.1"/>
    <property type="molecule type" value="Genomic_DNA"/>
</dbReference>
<gene>
    <name evidence="5" type="ORF">SAMN02745243_03552</name>
</gene>
<dbReference type="Proteomes" id="UP000184301">
    <property type="component" value="Unassembled WGS sequence"/>
</dbReference>
<dbReference type="InterPro" id="IPR011006">
    <property type="entry name" value="CheY-like_superfamily"/>
</dbReference>
<dbReference type="Pfam" id="PF04397">
    <property type="entry name" value="LytTR"/>
    <property type="match status" value="1"/>
</dbReference>
<organism evidence="5 6">
    <name type="scientific">Hespellia stercorisuis DSM 15480</name>
    <dbReference type="NCBI Taxonomy" id="1121950"/>
    <lineage>
        <taxon>Bacteria</taxon>
        <taxon>Bacillati</taxon>
        <taxon>Bacillota</taxon>
        <taxon>Clostridia</taxon>
        <taxon>Lachnospirales</taxon>
        <taxon>Lachnospiraceae</taxon>
        <taxon>Hespellia</taxon>
    </lineage>
</organism>
<protein>
    <recommendedName>
        <fullName evidence="1">Stage 0 sporulation protein A homolog</fullName>
    </recommendedName>
</protein>
<dbReference type="PANTHER" id="PTHR37299">
    <property type="entry name" value="TRANSCRIPTIONAL REGULATOR-RELATED"/>
    <property type="match status" value="1"/>
</dbReference>
<evidence type="ECO:0000256" key="3">
    <source>
        <dbReference type="PROSITE-ProRule" id="PRU00169"/>
    </source>
</evidence>
<dbReference type="PANTHER" id="PTHR37299:SF1">
    <property type="entry name" value="STAGE 0 SPORULATION PROTEIN A HOMOLOG"/>
    <property type="match status" value="1"/>
</dbReference>
<keyword evidence="3" id="KW-0597">Phosphoprotein</keyword>
<evidence type="ECO:0000313" key="5">
    <source>
        <dbReference type="EMBL" id="SHK70510.1"/>
    </source>
</evidence>
<name>A0A1M6UN29_9FIRM</name>
<dbReference type="GO" id="GO:0003677">
    <property type="term" value="F:DNA binding"/>
    <property type="evidence" value="ECO:0007669"/>
    <property type="project" value="InterPro"/>
</dbReference>
<accession>A0A1M6UN29</accession>
<dbReference type="GO" id="GO:0000156">
    <property type="term" value="F:phosphorelay response regulator activity"/>
    <property type="evidence" value="ECO:0007669"/>
    <property type="project" value="InterPro"/>
</dbReference>